<evidence type="ECO:0000313" key="2">
    <source>
        <dbReference type="EMBL" id="KAF7267242.1"/>
    </source>
</evidence>
<feature type="compositionally biased region" description="Polar residues" evidence="1">
    <location>
        <begin position="63"/>
        <end position="76"/>
    </location>
</feature>
<gene>
    <name evidence="2" type="ORF">GWI33_019524</name>
</gene>
<evidence type="ECO:0000313" key="3">
    <source>
        <dbReference type="Proteomes" id="UP000625711"/>
    </source>
</evidence>
<sequence length="86" mass="9824">MKKTKNVENLQECCLKMMKQDDIEDEEDTDGACDTEPPLELSLKINRFQNGARLMSRRKLSTPYHSAQTPEVNNDPRTVCAQTEPP</sequence>
<protein>
    <submittedName>
        <fullName evidence="2">Uncharacterized protein</fullName>
    </submittedName>
</protein>
<dbReference type="AlphaFoldDB" id="A0A834HR98"/>
<proteinExistence type="predicted"/>
<dbReference type="EMBL" id="JAACXV010014447">
    <property type="protein sequence ID" value="KAF7267242.1"/>
    <property type="molecule type" value="Genomic_DNA"/>
</dbReference>
<keyword evidence="3" id="KW-1185">Reference proteome</keyword>
<accession>A0A834HR98</accession>
<name>A0A834HR98_RHYFE</name>
<comment type="caution">
    <text evidence="2">The sequence shown here is derived from an EMBL/GenBank/DDBJ whole genome shotgun (WGS) entry which is preliminary data.</text>
</comment>
<evidence type="ECO:0000256" key="1">
    <source>
        <dbReference type="SAM" id="MobiDB-lite"/>
    </source>
</evidence>
<reference evidence="2" key="1">
    <citation type="submission" date="2020-08" db="EMBL/GenBank/DDBJ databases">
        <title>Genome sequencing and assembly of the red palm weevil Rhynchophorus ferrugineus.</title>
        <authorList>
            <person name="Dias G.B."/>
            <person name="Bergman C.M."/>
            <person name="Manee M."/>
        </authorList>
    </citation>
    <scope>NUCLEOTIDE SEQUENCE</scope>
    <source>
        <strain evidence="2">AA-2017</strain>
        <tissue evidence="2">Whole larva</tissue>
    </source>
</reference>
<feature type="region of interest" description="Disordered" evidence="1">
    <location>
        <begin position="56"/>
        <end position="86"/>
    </location>
</feature>
<organism evidence="2 3">
    <name type="scientific">Rhynchophorus ferrugineus</name>
    <name type="common">Red palm weevil</name>
    <name type="synonym">Curculio ferrugineus</name>
    <dbReference type="NCBI Taxonomy" id="354439"/>
    <lineage>
        <taxon>Eukaryota</taxon>
        <taxon>Metazoa</taxon>
        <taxon>Ecdysozoa</taxon>
        <taxon>Arthropoda</taxon>
        <taxon>Hexapoda</taxon>
        <taxon>Insecta</taxon>
        <taxon>Pterygota</taxon>
        <taxon>Neoptera</taxon>
        <taxon>Endopterygota</taxon>
        <taxon>Coleoptera</taxon>
        <taxon>Polyphaga</taxon>
        <taxon>Cucujiformia</taxon>
        <taxon>Curculionidae</taxon>
        <taxon>Dryophthorinae</taxon>
        <taxon>Rhynchophorus</taxon>
    </lineage>
</organism>
<dbReference type="Proteomes" id="UP000625711">
    <property type="component" value="Unassembled WGS sequence"/>
</dbReference>